<accession>A0A068NX94</accession>
<dbReference type="AlphaFoldDB" id="A0A068NX94"/>
<dbReference type="Proteomes" id="UP000027982">
    <property type="component" value="Chromosome"/>
</dbReference>
<organism evidence="2 3">
    <name type="scientific">Fimbriimonas ginsengisoli Gsoil 348</name>
    <dbReference type="NCBI Taxonomy" id="661478"/>
    <lineage>
        <taxon>Bacteria</taxon>
        <taxon>Bacillati</taxon>
        <taxon>Armatimonadota</taxon>
        <taxon>Fimbriimonadia</taxon>
        <taxon>Fimbriimonadales</taxon>
        <taxon>Fimbriimonadaceae</taxon>
        <taxon>Fimbriimonas</taxon>
    </lineage>
</organism>
<evidence type="ECO:0000256" key="1">
    <source>
        <dbReference type="SAM" id="SignalP"/>
    </source>
</evidence>
<dbReference type="EMBL" id="CP007139">
    <property type="protein sequence ID" value="AIE88128.1"/>
    <property type="molecule type" value="Genomic_DNA"/>
</dbReference>
<sequence>MRYNGFMKRLLILLGLLISTAAFSQQFGAQPSPAEMAKATAELKKFERDYKTAKAAYTKAPKNPKARDKFEEAATKYGHASMESPALPAKVKYRQALRIYREVLKINPNNPVAKKESDMMIAIYKQMGRPIPK</sequence>
<feature type="signal peptide" evidence="1">
    <location>
        <begin position="1"/>
        <end position="24"/>
    </location>
</feature>
<protein>
    <recommendedName>
        <fullName evidence="4">Tetratricopeptide repeat protein</fullName>
    </recommendedName>
</protein>
<name>A0A068NX94_FIMGI</name>
<feature type="chain" id="PRO_5001651983" description="Tetratricopeptide repeat protein" evidence="1">
    <location>
        <begin position="25"/>
        <end position="133"/>
    </location>
</feature>
<evidence type="ECO:0008006" key="4">
    <source>
        <dbReference type="Google" id="ProtNLM"/>
    </source>
</evidence>
<dbReference type="Gene3D" id="1.25.40.10">
    <property type="entry name" value="Tetratricopeptide repeat domain"/>
    <property type="match status" value="1"/>
</dbReference>
<gene>
    <name evidence="2" type="ORF">OP10G_4760</name>
</gene>
<reference evidence="2 3" key="1">
    <citation type="journal article" date="2014" name="PLoS ONE">
        <title>The first complete genome sequence of the class fimbriimonadia in the phylum armatimonadetes.</title>
        <authorList>
            <person name="Hu Z.Y."/>
            <person name="Wang Y.Z."/>
            <person name="Im W.T."/>
            <person name="Wang S.Y."/>
            <person name="Zhao G.P."/>
            <person name="Zheng H.J."/>
            <person name="Quan Z.X."/>
        </authorList>
    </citation>
    <scope>NUCLEOTIDE SEQUENCE [LARGE SCALE GENOMIC DNA]</scope>
    <source>
        <strain evidence="2">Gsoil 348</strain>
    </source>
</reference>
<keyword evidence="1" id="KW-0732">Signal</keyword>
<dbReference type="STRING" id="661478.OP10G_4760"/>
<dbReference type="HOGENOM" id="CLU_1903584_0_0_0"/>
<dbReference type="InterPro" id="IPR011990">
    <property type="entry name" value="TPR-like_helical_dom_sf"/>
</dbReference>
<dbReference type="SUPFAM" id="SSF48452">
    <property type="entry name" value="TPR-like"/>
    <property type="match status" value="1"/>
</dbReference>
<dbReference type="KEGG" id="fgi:OP10G_4760"/>
<proteinExistence type="predicted"/>
<evidence type="ECO:0000313" key="2">
    <source>
        <dbReference type="EMBL" id="AIE88128.1"/>
    </source>
</evidence>
<evidence type="ECO:0000313" key="3">
    <source>
        <dbReference type="Proteomes" id="UP000027982"/>
    </source>
</evidence>
<keyword evidence="3" id="KW-1185">Reference proteome</keyword>